<feature type="transmembrane region" description="Helical" evidence="1">
    <location>
        <begin position="58"/>
        <end position="81"/>
    </location>
</feature>
<protein>
    <submittedName>
        <fullName evidence="3">Uncharacterized protein</fullName>
    </submittedName>
</protein>
<keyword evidence="1" id="KW-0812">Transmembrane</keyword>
<gene>
    <name evidence="3" type="ORF">C1H84_11890</name>
    <name evidence="2" type="ORF">GT020_16075</name>
</gene>
<feature type="transmembrane region" description="Helical" evidence="1">
    <location>
        <begin position="25"/>
        <end position="46"/>
    </location>
</feature>
<keyword evidence="1" id="KW-0472">Membrane</keyword>
<dbReference type="AlphaFoldDB" id="A0A365YF21"/>
<name>A0A365YF21_9MICC</name>
<evidence type="ECO:0000313" key="2">
    <source>
        <dbReference type="EMBL" id="NAZ17568.1"/>
    </source>
</evidence>
<reference evidence="3 4" key="1">
    <citation type="submission" date="2018-01" db="EMBL/GenBank/DDBJ databases">
        <title>Glutamicibacter soli strain NHPC-3 Whole genome sequence and assembly.</title>
        <authorList>
            <person name="Choudhury P."/>
            <person name="Gupta D."/>
            <person name="Sengupta K."/>
            <person name="Jawed A."/>
            <person name="Sultana N."/>
            <person name="Saha P."/>
        </authorList>
    </citation>
    <scope>NUCLEOTIDE SEQUENCE [LARGE SCALE GENOMIC DNA]</scope>
    <source>
        <strain evidence="3 4">NHPC-3</strain>
    </source>
</reference>
<accession>A0A365YF21</accession>
<comment type="caution">
    <text evidence="3">The sequence shown here is derived from an EMBL/GenBank/DDBJ whole genome shotgun (WGS) entry which is preliminary data.</text>
</comment>
<dbReference type="RefSeq" id="WP_047119856.1">
    <property type="nucleotide sequence ID" value="NZ_CM125969.1"/>
</dbReference>
<dbReference type="EMBL" id="POAF01000005">
    <property type="protein sequence ID" value="RBM00633.1"/>
    <property type="molecule type" value="Genomic_DNA"/>
</dbReference>
<organism evidence="3 4">
    <name type="scientific">Glutamicibacter soli</name>
    <dbReference type="NCBI Taxonomy" id="453836"/>
    <lineage>
        <taxon>Bacteria</taxon>
        <taxon>Bacillati</taxon>
        <taxon>Actinomycetota</taxon>
        <taxon>Actinomycetes</taxon>
        <taxon>Micrococcales</taxon>
        <taxon>Micrococcaceae</taxon>
        <taxon>Glutamicibacter</taxon>
    </lineage>
</organism>
<reference evidence="2 5" key="2">
    <citation type="submission" date="2020-01" db="EMBL/GenBank/DDBJ databases">
        <title>Glutamicibacter soli M275.</title>
        <authorList>
            <person name="Meng X."/>
        </authorList>
    </citation>
    <scope>NUCLEOTIDE SEQUENCE [LARGE SCALE GENOMIC DNA]</scope>
    <source>
        <strain evidence="2 5">M275</strain>
    </source>
</reference>
<evidence type="ECO:0000313" key="5">
    <source>
        <dbReference type="Proteomes" id="UP000477543"/>
    </source>
</evidence>
<keyword evidence="1" id="KW-1133">Transmembrane helix</keyword>
<evidence type="ECO:0000313" key="3">
    <source>
        <dbReference type="EMBL" id="RBM00633.1"/>
    </source>
</evidence>
<dbReference type="Proteomes" id="UP000477543">
    <property type="component" value="Unassembled WGS sequence"/>
</dbReference>
<evidence type="ECO:0000313" key="4">
    <source>
        <dbReference type="Proteomes" id="UP000252167"/>
    </source>
</evidence>
<proteinExistence type="predicted"/>
<evidence type="ECO:0000256" key="1">
    <source>
        <dbReference type="SAM" id="Phobius"/>
    </source>
</evidence>
<sequence length="108" mass="11302">MEQHPATPSSADQPIEVQVHASPKFWPFVLTFLVIGALVGLIVGLVGEPSEEYSRASASGFFAMFCGGLGVGIGAVVYVIVDRVTMRKSSNHLAVPLAEDTDSSGPQG</sequence>
<keyword evidence="4" id="KW-1185">Reference proteome</keyword>
<dbReference type="Proteomes" id="UP000252167">
    <property type="component" value="Unassembled WGS sequence"/>
</dbReference>
<dbReference type="EMBL" id="WYDN01000019">
    <property type="protein sequence ID" value="NAZ17568.1"/>
    <property type="molecule type" value="Genomic_DNA"/>
</dbReference>